<evidence type="ECO:0000313" key="1">
    <source>
        <dbReference type="EMBL" id="AJD50993.1"/>
    </source>
</evidence>
<sequence length="490" mass="56093">MNFRLSCFLSFVEDAPGFLVPIFSANSSNGYYSHFLNEKGVITSFFQIEGSKYNLSQVPISEIWKETGDYGIFCFRTVSGDLVYGSYAEVCEKLKEVDFAEHGEPISNSEVFSFLGDVENRDKSIDEVKDIIGSGEMADFWVGQEKKIGINGLKLETIPKNSAEEEKGLSTSDRYDFLWNNPRARNWMTLWLELWSEGFNPEGMSALGVWWLRLGRFSEGVVPIYKELFGYAPAFEKTLLCAMEWFAENDTNAIGWIRMWLTVWFFCPQDRSEREELEVYGSKFLMSSVRSGGKIRNIAGWVSVWKKLTRNSDLVDKDLCEVAFVEGQRYGKNKFYWNGVLLPLLKKSRTDAGVNEVMLDFLKSVEAKSIWCHIVEQLISLGIDRDRFDATFFNLLVQAPVAKSKWKQVWEILNRARSKSDLLIHTTEVALDAGIVPNESVPSVLIRMEGSAQFSRQKLAHHASEWLSNNELEDDFDYFRQPMIAIASLK</sequence>
<dbReference type="RefSeq" id="WP_007090500.1">
    <property type="nucleotide sequence ID" value="NZ_CP004388.1"/>
</dbReference>
<proteinExistence type="predicted"/>
<accession>A0AB72UA08</accession>
<organism evidence="1 2">
    <name type="scientific">Thalassospira xiamenensis M-5 = DSM 17429</name>
    <dbReference type="NCBI Taxonomy" id="1123366"/>
    <lineage>
        <taxon>Bacteria</taxon>
        <taxon>Pseudomonadati</taxon>
        <taxon>Pseudomonadota</taxon>
        <taxon>Alphaproteobacteria</taxon>
        <taxon>Rhodospirillales</taxon>
        <taxon>Thalassospiraceae</taxon>
        <taxon>Thalassospira</taxon>
    </lineage>
</organism>
<name>A0AB72UA08_9PROT</name>
<dbReference type="Proteomes" id="UP000007127">
    <property type="component" value="Chromosome"/>
</dbReference>
<gene>
    <name evidence="1" type="ORF">TH3_04355</name>
</gene>
<dbReference type="AlphaFoldDB" id="A0AB72UA08"/>
<evidence type="ECO:0000313" key="2">
    <source>
        <dbReference type="Proteomes" id="UP000007127"/>
    </source>
</evidence>
<dbReference type="KEGG" id="txi:TH3_04355"/>
<dbReference type="GeneID" id="31926559"/>
<dbReference type="EMBL" id="CP004388">
    <property type="protein sequence ID" value="AJD50993.1"/>
    <property type="molecule type" value="Genomic_DNA"/>
</dbReference>
<protein>
    <submittedName>
        <fullName evidence="1">Uncharacterized protein</fullName>
    </submittedName>
</protein>
<reference evidence="1 2" key="1">
    <citation type="journal article" date="2012" name="J. Bacteriol.">
        <title>Genome sequence of Thalassospira xiamenensis type strain M-5.</title>
        <authorList>
            <person name="Lai Q."/>
            <person name="Shao Z."/>
        </authorList>
    </citation>
    <scope>NUCLEOTIDE SEQUENCE [LARGE SCALE GENOMIC DNA]</scope>
    <source>
        <strain evidence="1 2">M-5</strain>
    </source>
</reference>